<keyword evidence="3" id="KW-1185">Reference proteome</keyword>
<reference evidence="1" key="1">
    <citation type="submission" date="2023-06" db="EMBL/GenBank/DDBJ databases">
        <authorList>
            <person name="Kurt Z."/>
        </authorList>
    </citation>
    <scope>NUCLEOTIDE SEQUENCE</scope>
</reference>
<gene>
    <name evidence="1" type="ORF">HINF_LOCUS25408</name>
    <name evidence="2" type="ORF">HINF_LOCUS73636</name>
</gene>
<dbReference type="AlphaFoldDB" id="A0AA86PFN8"/>
<name>A0AA86PFN8_9EUKA</name>
<dbReference type="Proteomes" id="UP001642409">
    <property type="component" value="Unassembled WGS sequence"/>
</dbReference>
<protein>
    <submittedName>
        <fullName evidence="2">Hypothetical_protein</fullName>
    </submittedName>
</protein>
<sequence length="151" mass="17451">MKNYKSDWIYFQNEPEDVLFIIDTNQQQYLQELKTGVDAKKREIQKEEASELIRAAYDATMKDVSSHISGDQKHINNVTGLDCSPLLLKQALINMKVVVQIVYEPAKGVDFEHLFLYNNQIWPTTLKYLPVTQQYGKSGYGPYTFHTTRAV</sequence>
<evidence type="ECO:0000313" key="3">
    <source>
        <dbReference type="Proteomes" id="UP001642409"/>
    </source>
</evidence>
<comment type="caution">
    <text evidence="1">The sequence shown here is derived from an EMBL/GenBank/DDBJ whole genome shotgun (WGS) entry which is preliminary data.</text>
</comment>
<evidence type="ECO:0000313" key="2">
    <source>
        <dbReference type="EMBL" id="CAL6106219.1"/>
    </source>
</evidence>
<dbReference type="EMBL" id="CATOUU010000651">
    <property type="protein sequence ID" value="CAI9937763.1"/>
    <property type="molecule type" value="Genomic_DNA"/>
</dbReference>
<accession>A0AA86PFN8</accession>
<dbReference type="EMBL" id="CAXDID020000607">
    <property type="protein sequence ID" value="CAL6106219.1"/>
    <property type="molecule type" value="Genomic_DNA"/>
</dbReference>
<evidence type="ECO:0000313" key="1">
    <source>
        <dbReference type="EMBL" id="CAI9937763.1"/>
    </source>
</evidence>
<reference evidence="2 3" key="2">
    <citation type="submission" date="2024-07" db="EMBL/GenBank/DDBJ databases">
        <authorList>
            <person name="Akdeniz Z."/>
        </authorList>
    </citation>
    <scope>NUCLEOTIDE SEQUENCE [LARGE SCALE GENOMIC DNA]</scope>
</reference>
<organism evidence="1">
    <name type="scientific">Hexamita inflata</name>
    <dbReference type="NCBI Taxonomy" id="28002"/>
    <lineage>
        <taxon>Eukaryota</taxon>
        <taxon>Metamonada</taxon>
        <taxon>Diplomonadida</taxon>
        <taxon>Hexamitidae</taxon>
        <taxon>Hexamitinae</taxon>
        <taxon>Hexamita</taxon>
    </lineage>
</organism>
<proteinExistence type="predicted"/>